<evidence type="ECO:0000256" key="3">
    <source>
        <dbReference type="SAM" id="Phobius"/>
    </source>
</evidence>
<dbReference type="CDD" id="cd00303">
    <property type="entry name" value="retropepsin_like"/>
    <property type="match status" value="1"/>
</dbReference>
<proteinExistence type="predicted"/>
<dbReference type="InterPro" id="IPR001878">
    <property type="entry name" value="Znf_CCHC"/>
</dbReference>
<evidence type="ECO:0000259" key="4">
    <source>
        <dbReference type="PROSITE" id="PS50158"/>
    </source>
</evidence>
<keyword evidence="3" id="KW-1133">Transmembrane helix</keyword>
<dbReference type="SUPFAM" id="SSF56672">
    <property type="entry name" value="DNA/RNA polymerases"/>
    <property type="match status" value="1"/>
</dbReference>
<evidence type="ECO:0000313" key="5">
    <source>
        <dbReference type="EMBL" id="RWR91096.1"/>
    </source>
</evidence>
<feature type="compositionally biased region" description="Polar residues" evidence="2">
    <location>
        <begin position="7"/>
        <end position="22"/>
    </location>
</feature>
<dbReference type="SUPFAM" id="SSF57756">
    <property type="entry name" value="Retrovirus zinc finger-like domains"/>
    <property type="match status" value="1"/>
</dbReference>
<keyword evidence="1" id="KW-0863">Zinc-finger</keyword>
<dbReference type="Pfam" id="PF00078">
    <property type="entry name" value="RVT_1"/>
    <property type="match status" value="1"/>
</dbReference>
<dbReference type="STRING" id="337451.A0A3S3NN92"/>
<dbReference type="AlphaFoldDB" id="A0A3S3NN92"/>
<feature type="compositionally biased region" description="Low complexity" evidence="2">
    <location>
        <begin position="219"/>
        <end position="241"/>
    </location>
</feature>
<feature type="compositionally biased region" description="Pro residues" evidence="2">
    <location>
        <begin position="199"/>
        <end position="218"/>
    </location>
</feature>
<dbReference type="GO" id="GO:0003676">
    <property type="term" value="F:nucleic acid binding"/>
    <property type="evidence" value="ECO:0007669"/>
    <property type="project" value="InterPro"/>
</dbReference>
<keyword evidence="1" id="KW-0862">Zinc</keyword>
<dbReference type="Gene3D" id="2.40.70.10">
    <property type="entry name" value="Acid Proteases"/>
    <property type="match status" value="1"/>
</dbReference>
<dbReference type="CDD" id="cd01647">
    <property type="entry name" value="RT_LTR"/>
    <property type="match status" value="1"/>
</dbReference>
<feature type="region of interest" description="Disordered" evidence="2">
    <location>
        <begin position="197"/>
        <end position="247"/>
    </location>
</feature>
<dbReference type="EMBL" id="QPKB01000008">
    <property type="protein sequence ID" value="RWR91096.1"/>
    <property type="molecule type" value="Genomic_DNA"/>
</dbReference>
<reference evidence="5 6" key="1">
    <citation type="journal article" date="2019" name="Nat. Plants">
        <title>Stout camphor tree genome fills gaps in understanding of flowering plant genome evolution.</title>
        <authorList>
            <person name="Chaw S.M."/>
            <person name="Liu Y.C."/>
            <person name="Wu Y.W."/>
            <person name="Wang H.Y."/>
            <person name="Lin C.I."/>
            <person name="Wu C.S."/>
            <person name="Ke H.M."/>
            <person name="Chang L.Y."/>
            <person name="Hsu C.Y."/>
            <person name="Yang H.T."/>
            <person name="Sudianto E."/>
            <person name="Hsu M.H."/>
            <person name="Wu K.P."/>
            <person name="Wang L.N."/>
            <person name="Leebens-Mack J.H."/>
            <person name="Tsai I.J."/>
        </authorList>
    </citation>
    <scope>NUCLEOTIDE SEQUENCE [LARGE SCALE GENOMIC DNA]</scope>
    <source>
        <strain evidence="6">cv. Chaw 1501</strain>
        <tissue evidence="5">Young leaves</tissue>
    </source>
</reference>
<sequence length="693" mass="79090">MRRSSTRKSGQQNPTASANSTPVDLYRSAKQHRQVIVARRTSLLAFIFSVAVIVSAQQDLLLPPIAIANRQLSSGFFSFILQVETLVAKEGSSTTAQIVTPIQTERLEQRESMRDFVQRLIAERDTQGPMVAQRTDDITKKVKIDGADFSGNVSPKVFVDWLNSLEDYFAWYNMNDEQRIAFTKVKLKGPARIWWYGFRPPPPPPPPPKPFQQAPPRPQQAIQQRQALPQPNQRVQQNQNDNHARGRIDKREIGCHACKQKGHYAAECLHRNLYATNEPEDDEQYDEEIEAESFNAEPQNKTIVDHFQDIEADDGTPLLFLDRRLLLADSIEGNDDWNHASIFRSRVNCKCKSCNMIIDGGSAINVISQEAVEKLKLPTGKHPRPYKVAWVNNYSIPVCKQCVVPFRVGNYEDTIRCDVIPMNVSYILFRQPWLKKLKVITDHGHNTYSFNWKGGKIRQVPEESPATSVPQEVKPLLKKFADLVPDELPKELPPLCDIQHAIDLFPGASLPNLPAYRMSPMKHTELRRQVYDLLQKGYIRESLSPCGVPALLTPEKDESWRMCVDSRAINKITVKYRFPIPRLDDMLDLMTGACIFSKIDLRSGYHQIRIRPGDEWKSAFKIKDGLYEWLVMPFGLTNAPSTFMRVMTVIAALYWKVCCRLLRRYTNLQQDKSKTSSTSGYNLLTPSPGAFLY</sequence>
<accession>A0A3S3NN92</accession>
<comment type="caution">
    <text evidence="5">The sequence shown here is derived from an EMBL/GenBank/DDBJ whole genome shotgun (WGS) entry which is preliminary data.</text>
</comment>
<dbReference type="InterPro" id="IPR000477">
    <property type="entry name" value="RT_dom"/>
</dbReference>
<protein>
    <submittedName>
        <fullName evidence="5">Putative mitochondrial protein</fullName>
    </submittedName>
</protein>
<dbReference type="GO" id="GO:0008270">
    <property type="term" value="F:zinc ion binding"/>
    <property type="evidence" value="ECO:0007669"/>
    <property type="project" value="UniProtKB-KW"/>
</dbReference>
<dbReference type="InterPro" id="IPR043502">
    <property type="entry name" value="DNA/RNA_pol_sf"/>
</dbReference>
<feature type="domain" description="CCHC-type" evidence="4">
    <location>
        <begin position="255"/>
        <end position="268"/>
    </location>
</feature>
<name>A0A3S3NN92_9MAGN</name>
<keyword evidence="6" id="KW-1185">Reference proteome</keyword>
<dbReference type="InterPro" id="IPR036875">
    <property type="entry name" value="Znf_CCHC_sf"/>
</dbReference>
<dbReference type="PANTHER" id="PTHR35046">
    <property type="entry name" value="ZINC KNUCKLE (CCHC-TYPE) FAMILY PROTEIN"/>
    <property type="match status" value="1"/>
</dbReference>
<evidence type="ECO:0000256" key="2">
    <source>
        <dbReference type="SAM" id="MobiDB-lite"/>
    </source>
</evidence>
<evidence type="ECO:0000313" key="6">
    <source>
        <dbReference type="Proteomes" id="UP000283530"/>
    </source>
</evidence>
<keyword evidence="3" id="KW-0472">Membrane</keyword>
<keyword evidence="3" id="KW-0812">Transmembrane</keyword>
<dbReference type="PANTHER" id="PTHR35046:SF26">
    <property type="entry name" value="RNA-DIRECTED DNA POLYMERASE"/>
    <property type="match status" value="1"/>
</dbReference>
<feature type="transmembrane region" description="Helical" evidence="3">
    <location>
        <begin position="37"/>
        <end position="56"/>
    </location>
</feature>
<dbReference type="OrthoDB" id="780617at2759"/>
<keyword evidence="1" id="KW-0479">Metal-binding</keyword>
<gene>
    <name evidence="5" type="ORF">CKAN_02023400</name>
</gene>
<organism evidence="5 6">
    <name type="scientific">Cinnamomum micranthum f. kanehirae</name>
    <dbReference type="NCBI Taxonomy" id="337451"/>
    <lineage>
        <taxon>Eukaryota</taxon>
        <taxon>Viridiplantae</taxon>
        <taxon>Streptophyta</taxon>
        <taxon>Embryophyta</taxon>
        <taxon>Tracheophyta</taxon>
        <taxon>Spermatophyta</taxon>
        <taxon>Magnoliopsida</taxon>
        <taxon>Magnoliidae</taxon>
        <taxon>Laurales</taxon>
        <taxon>Lauraceae</taxon>
        <taxon>Cinnamomum</taxon>
    </lineage>
</organism>
<dbReference type="PROSITE" id="PS50158">
    <property type="entry name" value="ZF_CCHC"/>
    <property type="match status" value="1"/>
</dbReference>
<dbReference type="Proteomes" id="UP000283530">
    <property type="component" value="Unassembled WGS sequence"/>
</dbReference>
<dbReference type="InterPro" id="IPR021109">
    <property type="entry name" value="Peptidase_aspartic_dom_sf"/>
</dbReference>
<feature type="region of interest" description="Disordered" evidence="2">
    <location>
        <begin position="1"/>
        <end position="24"/>
    </location>
</feature>
<evidence type="ECO:0000256" key="1">
    <source>
        <dbReference type="PROSITE-ProRule" id="PRU00047"/>
    </source>
</evidence>
<dbReference type="Gene3D" id="3.10.10.10">
    <property type="entry name" value="HIV Type 1 Reverse Transcriptase, subunit A, domain 1"/>
    <property type="match status" value="1"/>
</dbReference>